<dbReference type="InterPro" id="IPR008271">
    <property type="entry name" value="Ser/Thr_kinase_AS"/>
</dbReference>
<dbReference type="GO" id="GO:0005524">
    <property type="term" value="F:ATP binding"/>
    <property type="evidence" value="ECO:0007669"/>
    <property type="project" value="InterPro"/>
</dbReference>
<comment type="caution">
    <text evidence="2">The sequence shown here is derived from an EMBL/GenBank/DDBJ whole genome shotgun (WGS) entry which is preliminary data.</text>
</comment>
<dbReference type="PROSITE" id="PS50011">
    <property type="entry name" value="PROTEIN_KINASE_DOM"/>
    <property type="match status" value="1"/>
</dbReference>
<dbReference type="SUPFAM" id="SSF56112">
    <property type="entry name" value="Protein kinase-like (PK-like)"/>
    <property type="match status" value="1"/>
</dbReference>
<gene>
    <name evidence="2" type="ORF">GPECTOR_21g656</name>
</gene>
<evidence type="ECO:0000313" key="2">
    <source>
        <dbReference type="EMBL" id="KXZ49430.1"/>
    </source>
</evidence>
<dbReference type="EMBL" id="LSYV01000022">
    <property type="protein sequence ID" value="KXZ49430.1"/>
    <property type="molecule type" value="Genomic_DNA"/>
</dbReference>
<proteinExistence type="predicted"/>
<dbReference type="Proteomes" id="UP000075714">
    <property type="component" value="Unassembled WGS sequence"/>
</dbReference>
<dbReference type="Gene3D" id="1.10.510.10">
    <property type="entry name" value="Transferase(Phosphotransferase) domain 1"/>
    <property type="match status" value="1"/>
</dbReference>
<dbReference type="STRING" id="33097.A0A150GJ23"/>
<accession>A0A150GJ23</accession>
<dbReference type="AlphaFoldDB" id="A0A150GJ23"/>
<feature type="domain" description="Protein kinase" evidence="1">
    <location>
        <begin position="303"/>
        <end position="641"/>
    </location>
</feature>
<dbReference type="InterPro" id="IPR000719">
    <property type="entry name" value="Prot_kinase_dom"/>
</dbReference>
<dbReference type="Pfam" id="PF00069">
    <property type="entry name" value="Pkinase"/>
    <property type="match status" value="1"/>
</dbReference>
<sequence>MYEEQSEWPILDSALVRGRAPGMDLLAKSDAGSGYGAGPMPMLRIDNAIFVARVCLPPGQADYSFSIWQRPPELPGSQQAEVGLPQRPDCVNSTSARPARRCWAAIAGLNDVGLYGGDVDSYGKSTANGYLVWAYQTKVYCHSVLTDECISTYSAESQYEVESGCSYGSGYLEIHLASSEAIHPTSPEAAASHKPAAAAGKEAAYGLVGMYGASPADSSAPSAGNSAARSGTVRQALLSELALVAITPLTPLAPELDLAVRLGGEHAAPDDGPVSGSVAGGPCVSASVGSGVAPGGEDDGSVVLLPTVLGKGSCGRVVLGLYKGERVAVKLLNGGLAAPPVGRVAAPPAEAEAPPTEAAEAVEETAAGEEGAVGAVETAGGVKAAEGVVGPGAGPGLCHAPLLPVALLTLPTRSAELSGGGAADANVADAHADGKLPGGAVAAAGAAALTAPPPPWLASPAGMLAQEVEVLGRCRHPNVTRLLAASLAPPRLCLVMELMDTSLARVLYGSLDGDGVGQLLPLDKVLHIAMEIAQALTYLHPTVLHRDLKPHNVLISRPHSRTPVVKLADFGLSRIRDTVLPTRCPEVGTTPYMSPEAFDATNHTITDRADVYAFGVILWEMLAGRRPWVGHTPMQGAGGVI</sequence>
<dbReference type="PANTHER" id="PTHR44329:SF214">
    <property type="entry name" value="PROTEIN KINASE DOMAIN-CONTAINING PROTEIN"/>
    <property type="match status" value="1"/>
</dbReference>
<dbReference type="InterPro" id="IPR011009">
    <property type="entry name" value="Kinase-like_dom_sf"/>
</dbReference>
<dbReference type="GO" id="GO:0004674">
    <property type="term" value="F:protein serine/threonine kinase activity"/>
    <property type="evidence" value="ECO:0007669"/>
    <property type="project" value="TreeGrafter"/>
</dbReference>
<protein>
    <recommendedName>
        <fullName evidence="1">Protein kinase domain-containing protein</fullName>
    </recommendedName>
</protein>
<dbReference type="PROSITE" id="PS00108">
    <property type="entry name" value="PROTEIN_KINASE_ST"/>
    <property type="match status" value="1"/>
</dbReference>
<dbReference type="OrthoDB" id="547759at2759"/>
<organism evidence="2 3">
    <name type="scientific">Gonium pectorale</name>
    <name type="common">Green alga</name>
    <dbReference type="NCBI Taxonomy" id="33097"/>
    <lineage>
        <taxon>Eukaryota</taxon>
        <taxon>Viridiplantae</taxon>
        <taxon>Chlorophyta</taxon>
        <taxon>core chlorophytes</taxon>
        <taxon>Chlorophyceae</taxon>
        <taxon>CS clade</taxon>
        <taxon>Chlamydomonadales</taxon>
        <taxon>Volvocaceae</taxon>
        <taxon>Gonium</taxon>
    </lineage>
</organism>
<dbReference type="SMART" id="SM00220">
    <property type="entry name" value="S_TKc"/>
    <property type="match status" value="1"/>
</dbReference>
<evidence type="ECO:0000313" key="3">
    <source>
        <dbReference type="Proteomes" id="UP000075714"/>
    </source>
</evidence>
<evidence type="ECO:0000259" key="1">
    <source>
        <dbReference type="PROSITE" id="PS50011"/>
    </source>
</evidence>
<name>A0A150GJ23_GONPE</name>
<reference evidence="3" key="1">
    <citation type="journal article" date="2016" name="Nat. Commun.">
        <title>The Gonium pectorale genome demonstrates co-option of cell cycle regulation during the evolution of multicellularity.</title>
        <authorList>
            <person name="Hanschen E.R."/>
            <person name="Marriage T.N."/>
            <person name="Ferris P.J."/>
            <person name="Hamaji T."/>
            <person name="Toyoda A."/>
            <person name="Fujiyama A."/>
            <person name="Neme R."/>
            <person name="Noguchi H."/>
            <person name="Minakuchi Y."/>
            <person name="Suzuki M."/>
            <person name="Kawai-Toyooka H."/>
            <person name="Smith D.R."/>
            <person name="Sparks H."/>
            <person name="Anderson J."/>
            <person name="Bakaric R."/>
            <person name="Luria V."/>
            <person name="Karger A."/>
            <person name="Kirschner M.W."/>
            <person name="Durand P.M."/>
            <person name="Michod R.E."/>
            <person name="Nozaki H."/>
            <person name="Olson B.J."/>
        </authorList>
    </citation>
    <scope>NUCLEOTIDE SEQUENCE [LARGE SCALE GENOMIC DNA]</scope>
    <source>
        <strain evidence="3">NIES-2863</strain>
    </source>
</reference>
<dbReference type="InterPro" id="IPR051681">
    <property type="entry name" value="Ser/Thr_Kinases-Pseudokinases"/>
</dbReference>
<dbReference type="PANTHER" id="PTHR44329">
    <property type="entry name" value="SERINE/THREONINE-PROTEIN KINASE TNNI3K-RELATED"/>
    <property type="match status" value="1"/>
</dbReference>
<keyword evidence="3" id="KW-1185">Reference proteome</keyword>